<dbReference type="eggNOG" id="COG1263">
    <property type="taxonomic scope" value="Bacteria"/>
</dbReference>
<evidence type="ECO:0000256" key="7">
    <source>
        <dbReference type="ARBA" id="ARBA00022692"/>
    </source>
</evidence>
<keyword evidence="4" id="KW-0762">Sugar transport</keyword>
<evidence type="ECO:0000256" key="4">
    <source>
        <dbReference type="ARBA" id="ARBA00022597"/>
    </source>
</evidence>
<dbReference type="GO" id="GO:0015771">
    <property type="term" value="P:trehalose transport"/>
    <property type="evidence" value="ECO:0007669"/>
    <property type="project" value="TreeGrafter"/>
</dbReference>
<dbReference type="Pfam" id="PF02661">
    <property type="entry name" value="Fic"/>
    <property type="match status" value="1"/>
</dbReference>
<evidence type="ECO:0000256" key="2">
    <source>
        <dbReference type="ARBA" id="ARBA00022448"/>
    </source>
</evidence>
<feature type="transmembrane region" description="Helical" evidence="10">
    <location>
        <begin position="78"/>
        <end position="100"/>
    </location>
</feature>
<keyword evidence="14" id="KW-1185">Reference proteome</keyword>
<evidence type="ECO:0000256" key="1">
    <source>
        <dbReference type="ARBA" id="ARBA00004651"/>
    </source>
</evidence>
<feature type="transmembrane region" description="Helical" evidence="10">
    <location>
        <begin position="162"/>
        <end position="188"/>
    </location>
</feature>
<dbReference type="InterPro" id="IPR011055">
    <property type="entry name" value="Dup_hybrid_motif"/>
</dbReference>
<feature type="domain" description="PTS EIIC type-1" evidence="11">
    <location>
        <begin position="1"/>
        <end position="337"/>
    </location>
</feature>
<organism evidence="13 14">
    <name type="scientific">Bifidobacterium subtile</name>
    <dbReference type="NCBI Taxonomy" id="77635"/>
    <lineage>
        <taxon>Bacteria</taxon>
        <taxon>Bacillati</taxon>
        <taxon>Actinomycetota</taxon>
        <taxon>Actinomycetes</taxon>
        <taxon>Bifidobacteriales</taxon>
        <taxon>Bifidobacteriaceae</taxon>
        <taxon>Bifidobacterium</taxon>
    </lineage>
</organism>
<dbReference type="SUPFAM" id="SSF140931">
    <property type="entry name" value="Fic-like"/>
    <property type="match status" value="1"/>
</dbReference>
<dbReference type="AlphaFoldDB" id="A0A087E3W3"/>
<keyword evidence="5 13" id="KW-0808">Transferase</keyword>
<evidence type="ECO:0000259" key="11">
    <source>
        <dbReference type="PROSITE" id="PS51103"/>
    </source>
</evidence>
<dbReference type="Pfam" id="PF02378">
    <property type="entry name" value="PTS_EIIC"/>
    <property type="match status" value="1"/>
</dbReference>
<feature type="transmembrane region" description="Helical" evidence="10">
    <location>
        <begin position="291"/>
        <end position="317"/>
    </location>
</feature>
<dbReference type="GO" id="GO:0009401">
    <property type="term" value="P:phosphoenolpyruvate-dependent sugar phosphotransferase system"/>
    <property type="evidence" value="ECO:0007669"/>
    <property type="project" value="UniProtKB-KW"/>
</dbReference>
<protein>
    <submittedName>
        <fullName evidence="13">Filamentation induced by cAMP protein</fullName>
        <ecNumber evidence="13">2.7.1.69</ecNumber>
    </submittedName>
</protein>
<keyword evidence="2" id="KW-0813">Transport</keyword>
<feature type="transmembrane region" description="Helical" evidence="10">
    <location>
        <begin position="120"/>
        <end position="141"/>
    </location>
</feature>
<evidence type="ECO:0000256" key="3">
    <source>
        <dbReference type="ARBA" id="ARBA00022475"/>
    </source>
</evidence>
<dbReference type="STRING" id="77635.BISU_1663"/>
<comment type="caution">
    <text evidence="13">The sequence shown here is derived from an EMBL/GenBank/DDBJ whole genome shotgun (WGS) entry which is preliminary data.</text>
</comment>
<keyword evidence="3" id="KW-1003">Cell membrane</keyword>
<dbReference type="GO" id="GO:0005886">
    <property type="term" value="C:plasma membrane"/>
    <property type="evidence" value="ECO:0007669"/>
    <property type="project" value="UniProtKB-SubCell"/>
</dbReference>
<proteinExistence type="predicted"/>
<dbReference type="Proteomes" id="UP000029055">
    <property type="component" value="Unassembled WGS sequence"/>
</dbReference>
<sequence length="682" mass="72599">MAGYRCLSALGFGGIGYDGDAGHGISARSLHSRQALGLSGDVAESSGVVLRPSPCKAKGLRRSNPSVIELASAKSVHFLGIPVAIVNYTYTVIPIIITIWAASKLEHVLNKYLPSNLRNFLSPMLVVLITVPLVLLTIGPLSSWCAEGLANGLEWLWSKAPIVGGLILGAAWQPLVVFGIHWGVWPVIINDITLDGSSHLSAPLLPAVFGMCGAVFGVFLKTKNKRLKELAGPATITGVFAGITEPAIYGVTLPLRRPFIYAVIAGGVGGAIAAAGGGGTTAFALPGGLTIPVYIGVGNFAVEMIGTGVAAVLAFILTVTIGFKDMPEDSVASVAAETGDINAAQADDWAAAVPAAAQSAQSSKTVLAAATAPAAAPMTATQTVAETKVIAVTSPATGKVIALQNIADQIFASGALGKGAGVLPSDGRISHGAYYWTPIVLAYNSNHIAGSTLTQRQTQQIYDTDSFTPQGDGQSIKVDDIIETKNHFRAFDLILDHYQEPLSHDLLTSLHAMLKADTSQARNPRMWNVGGYKRHPNQIGMFDPVKTTQPDHVRAELDDLFTLMAAFTGTDAQFARFHATFEAIHPFSDGNGRVGRLLMFKESLRVGVLPPVIFDDEKSQYLAALSAWHLDAPENLADFMHHSRERYRDEILSQFDAGHEFVYQFTERTSLDGFDSQTRFAR</sequence>
<evidence type="ECO:0000256" key="9">
    <source>
        <dbReference type="ARBA" id="ARBA00023136"/>
    </source>
</evidence>
<dbReference type="InterPro" id="IPR013013">
    <property type="entry name" value="PTS_EIIC_1"/>
</dbReference>
<accession>A0A087E3W3</accession>
<evidence type="ECO:0000256" key="5">
    <source>
        <dbReference type="ARBA" id="ARBA00022679"/>
    </source>
</evidence>
<dbReference type="GO" id="GO:0090589">
    <property type="term" value="F:protein-phosphocysteine-trehalose phosphotransferase system transporter activity"/>
    <property type="evidence" value="ECO:0007669"/>
    <property type="project" value="TreeGrafter"/>
</dbReference>
<dbReference type="InterPro" id="IPR036597">
    <property type="entry name" value="Fido-like_dom_sf"/>
</dbReference>
<dbReference type="Pfam" id="PF00358">
    <property type="entry name" value="PTS_EIIA_1"/>
    <property type="match status" value="1"/>
</dbReference>
<comment type="subcellular location">
    <subcellularLocation>
        <location evidence="1">Cell membrane</location>
        <topology evidence="1">Multi-pass membrane protein</topology>
    </subcellularLocation>
</comment>
<evidence type="ECO:0000313" key="13">
    <source>
        <dbReference type="EMBL" id="KFJ02464.1"/>
    </source>
</evidence>
<feature type="transmembrane region" description="Helical" evidence="10">
    <location>
        <begin position="200"/>
        <end position="220"/>
    </location>
</feature>
<evidence type="ECO:0000256" key="6">
    <source>
        <dbReference type="ARBA" id="ARBA00022683"/>
    </source>
</evidence>
<dbReference type="InterPro" id="IPR003812">
    <property type="entry name" value="Fido"/>
</dbReference>
<evidence type="ECO:0000313" key="14">
    <source>
        <dbReference type="Proteomes" id="UP000029055"/>
    </source>
</evidence>
<feature type="domain" description="Fido" evidence="12">
    <location>
        <begin position="502"/>
        <end position="642"/>
    </location>
</feature>
<evidence type="ECO:0000256" key="10">
    <source>
        <dbReference type="SAM" id="Phobius"/>
    </source>
</evidence>
<keyword evidence="8 10" id="KW-1133">Transmembrane helix</keyword>
<keyword evidence="9 10" id="KW-0472">Membrane</keyword>
<dbReference type="PANTHER" id="PTHR30175">
    <property type="entry name" value="PHOSPHOTRANSFERASE SYSTEM TRANSPORT PROTEIN"/>
    <property type="match status" value="1"/>
</dbReference>
<dbReference type="eggNOG" id="COG3177">
    <property type="taxonomic scope" value="Bacteria"/>
</dbReference>
<keyword evidence="7 10" id="KW-0812">Transmembrane</keyword>
<keyword evidence="6" id="KW-0598">Phosphotransferase system</keyword>
<evidence type="ECO:0000256" key="8">
    <source>
        <dbReference type="ARBA" id="ARBA00022989"/>
    </source>
</evidence>
<name>A0A087E3W3_9BIFI</name>
<evidence type="ECO:0000259" key="12">
    <source>
        <dbReference type="PROSITE" id="PS51459"/>
    </source>
</evidence>
<dbReference type="GO" id="GO:0008982">
    <property type="term" value="F:protein-N(PI)-phosphohistidine-sugar phosphotransferase activity"/>
    <property type="evidence" value="ECO:0007669"/>
    <property type="project" value="InterPro"/>
</dbReference>
<gene>
    <name evidence="13" type="ORF">BISU_1663</name>
</gene>
<reference evidence="13 14" key="1">
    <citation type="submission" date="2014-03" db="EMBL/GenBank/DDBJ databases">
        <title>Genomics of Bifidobacteria.</title>
        <authorList>
            <person name="Ventura M."/>
            <person name="Milani C."/>
            <person name="Lugli G.A."/>
        </authorList>
    </citation>
    <scope>NUCLEOTIDE SEQUENCE [LARGE SCALE GENOMIC DNA]</scope>
    <source>
        <strain evidence="13 14">LMG 11597</strain>
    </source>
</reference>
<dbReference type="EC" id="2.7.1.69" evidence="13"/>
<dbReference type="PROSITE" id="PS51103">
    <property type="entry name" value="PTS_EIIC_TYPE_1"/>
    <property type="match status" value="1"/>
</dbReference>
<dbReference type="SUPFAM" id="SSF51261">
    <property type="entry name" value="Duplicated hybrid motif"/>
    <property type="match status" value="1"/>
</dbReference>
<dbReference type="Gene3D" id="1.10.3290.10">
    <property type="entry name" value="Fido-like domain"/>
    <property type="match status" value="1"/>
</dbReference>
<feature type="transmembrane region" description="Helical" evidence="10">
    <location>
        <begin position="259"/>
        <end position="285"/>
    </location>
</feature>
<dbReference type="InterPro" id="IPR050558">
    <property type="entry name" value="PTS_Sugar-Specific_Components"/>
</dbReference>
<dbReference type="PANTHER" id="PTHR30175:SF1">
    <property type="entry name" value="PTS SYSTEM ARBUTIN-, CELLOBIOSE-, AND SALICIN-SPECIFIC EIIBC COMPONENT-RELATED"/>
    <property type="match status" value="1"/>
</dbReference>
<dbReference type="PROSITE" id="PS51459">
    <property type="entry name" value="FIDO"/>
    <property type="match status" value="1"/>
</dbReference>
<dbReference type="EMBL" id="JGZR01000008">
    <property type="protein sequence ID" value="KFJ02464.1"/>
    <property type="molecule type" value="Genomic_DNA"/>
</dbReference>
<dbReference type="InterPro" id="IPR003352">
    <property type="entry name" value="PTS_EIIC"/>
</dbReference>
<dbReference type="InterPro" id="IPR001127">
    <property type="entry name" value="PTS_EIIA_1_perm"/>
</dbReference>